<accession>A0A2N8SWP1</accession>
<dbReference type="EMBL" id="POUW01000002">
    <property type="protein sequence ID" value="PNG06898.1"/>
    <property type="molecule type" value="Genomic_DNA"/>
</dbReference>
<gene>
    <name evidence="3" type="ORF">CXL00_08275</name>
</gene>
<dbReference type="PIRSF" id="PIRSF006320">
    <property type="entry name" value="Elb2"/>
    <property type="match status" value="1"/>
</dbReference>
<reference evidence="3 4" key="1">
    <citation type="submission" date="2018-01" db="EMBL/GenBank/DDBJ databases">
        <title>Denitrification phenotypes of diverse strains of Pseudomonas stutzeri.</title>
        <authorList>
            <person name="Milligan D.A."/>
            <person name="Bergaust L."/>
            <person name="Bakken L.R."/>
            <person name="Frostegard A."/>
        </authorList>
    </citation>
    <scope>NUCLEOTIDE SEQUENCE [LARGE SCALE GENOMIC DNA]</scope>
    <source>
        <strain evidence="3 4">28a3</strain>
    </source>
</reference>
<evidence type="ECO:0000313" key="4">
    <source>
        <dbReference type="Proteomes" id="UP000235897"/>
    </source>
</evidence>
<protein>
    <recommendedName>
        <fullName evidence="1">Glyoxalase</fullName>
    </recommendedName>
</protein>
<dbReference type="CDD" id="cd03133">
    <property type="entry name" value="GATase1_ES1"/>
    <property type="match status" value="1"/>
</dbReference>
<keyword evidence="1" id="KW-0456">Lyase</keyword>
<dbReference type="AlphaFoldDB" id="A0A2N8SWP1"/>
<evidence type="ECO:0000259" key="2">
    <source>
        <dbReference type="Pfam" id="PF01965"/>
    </source>
</evidence>
<dbReference type="SUPFAM" id="SSF52317">
    <property type="entry name" value="Class I glutamine amidotransferase-like"/>
    <property type="match status" value="1"/>
</dbReference>
<proteinExistence type="inferred from homology"/>
<name>A0A2N8SWP1_STUST</name>
<comment type="similarity">
    <text evidence="1">Belongs to the peptidase C56 family.</text>
</comment>
<dbReference type="InterPro" id="IPR026041">
    <property type="entry name" value="ElbB"/>
</dbReference>
<comment type="catalytic activity">
    <reaction evidence="1">
        <text>glyoxal + H2O = glycolate + H(+)</text>
        <dbReference type="Rhea" id="RHEA:51672"/>
        <dbReference type="ChEBI" id="CHEBI:15377"/>
        <dbReference type="ChEBI" id="CHEBI:15378"/>
        <dbReference type="ChEBI" id="CHEBI:29805"/>
        <dbReference type="ChEBI" id="CHEBI:34779"/>
    </reaction>
</comment>
<comment type="caution">
    <text evidence="3">The sequence shown here is derived from an EMBL/GenBank/DDBJ whole genome shotgun (WGS) entry which is preliminary data.</text>
</comment>
<comment type="function">
    <text evidence="1">Displays glyoxalase activity, catalyzing the conversion of glyoxal to glycolate.</text>
</comment>
<dbReference type="GO" id="GO:0016829">
    <property type="term" value="F:lyase activity"/>
    <property type="evidence" value="ECO:0007669"/>
    <property type="project" value="UniProtKB-UniRule"/>
</dbReference>
<dbReference type="OrthoDB" id="5605062at2"/>
<evidence type="ECO:0000256" key="1">
    <source>
        <dbReference type="PIRNR" id="PIRNR006320"/>
    </source>
</evidence>
<dbReference type="PANTHER" id="PTHR10224:SF12">
    <property type="entry name" value="GLYOXALASE ELBB"/>
    <property type="match status" value="1"/>
</dbReference>
<dbReference type="Pfam" id="PF01965">
    <property type="entry name" value="DJ-1_PfpI"/>
    <property type="match status" value="1"/>
</dbReference>
<dbReference type="PANTHER" id="PTHR10224">
    <property type="entry name" value="ES1 PROTEIN HOMOLOG, MITOCHONDRIAL"/>
    <property type="match status" value="1"/>
</dbReference>
<dbReference type="RefSeq" id="WP_102846454.1">
    <property type="nucleotide sequence ID" value="NZ_JAMOIG010000001.1"/>
</dbReference>
<dbReference type="NCBIfam" id="NF008747">
    <property type="entry name" value="PRK11780.1"/>
    <property type="match status" value="1"/>
</dbReference>
<dbReference type="Proteomes" id="UP000235897">
    <property type="component" value="Unassembled WGS sequence"/>
</dbReference>
<sequence>MNKKVAVILSGCGVYDGSEIYETVITLLRLDQRGAKVQCFAPDIEQRHVINHLNGEQMPESRNVLIESARLARGEIKDLREADVEAFDALIMPGGFGAAKNLSDFALQGAGCTVLPDVLSVAQAFAKAGKPIGMMCIAPTMAAQIFGPGVVCTLGNDDDPAAAASREMGIEHHACEVSEIIEDSRHKLVTTPAYMLAQSISDAASGIYKLVDRVLELTHP</sequence>
<evidence type="ECO:0000313" key="3">
    <source>
        <dbReference type="EMBL" id="PNG06898.1"/>
    </source>
</evidence>
<feature type="domain" description="DJ-1/PfpI" evidence="2">
    <location>
        <begin position="14"/>
        <end position="142"/>
    </location>
</feature>
<dbReference type="InterPro" id="IPR002818">
    <property type="entry name" value="DJ-1/PfpI"/>
</dbReference>
<dbReference type="Gene3D" id="3.40.50.880">
    <property type="match status" value="1"/>
</dbReference>
<organism evidence="3 4">
    <name type="scientific">Stutzerimonas stutzeri</name>
    <name type="common">Pseudomonas stutzeri</name>
    <dbReference type="NCBI Taxonomy" id="316"/>
    <lineage>
        <taxon>Bacteria</taxon>
        <taxon>Pseudomonadati</taxon>
        <taxon>Pseudomonadota</taxon>
        <taxon>Gammaproteobacteria</taxon>
        <taxon>Pseudomonadales</taxon>
        <taxon>Pseudomonadaceae</taxon>
        <taxon>Stutzerimonas</taxon>
    </lineage>
</organism>
<dbReference type="InterPro" id="IPR029062">
    <property type="entry name" value="Class_I_gatase-like"/>
</dbReference>